<feature type="domain" description="HTH luxR-type" evidence="1">
    <location>
        <begin position="579"/>
        <end position="644"/>
    </location>
</feature>
<dbReference type="InterPro" id="IPR036388">
    <property type="entry name" value="WH-like_DNA-bd_sf"/>
</dbReference>
<dbReference type="PROSITE" id="PS50043">
    <property type="entry name" value="HTH_LUXR_2"/>
    <property type="match status" value="1"/>
</dbReference>
<sequence length="647" mass="67964">MIGDHSGDLPLDLSPFVGRDDLLAAVTGRLRRTRLLTLTGPAGVGKSRLALRAAVRLGRVRYADLATGTPLWAHLAAALGIPDHGTAHPDEIFAHLAGLPTVLILDSSDRNPGAADATTALLRAAPGLRILATGRRRLGIDGEYALPVPPLGPPDAVRLFLDLAEAGGVAATALTDRAAAERLCTELDGLPLAIKLAAARARTMSLTELTERAADRFTLLPGLRTAVDLSYRQCTPREQQLWAACAVFAAPFTAAAAPGDLDGLVDKSVLTAATDTHPARFTMLRTLRAYGLEQLGDAAGAARDRHRDHVRDTLAGAADTWFGTRELGVLTAVRDELPDIVAAIDHSLATGAGDDAHTLARDLIRTRAPFVFGFLDIAVTQLGRTRGLDGDPLATARAVFAGDRHTAPLLAAIGAAFTGDPNARDLAADCLRRAETAGSPIALTWALWATALACHRAGDQDAAAGLLTTCLDTQRSFDDRWGQAWSIELAAWIIAARCDDTDEAGRAAWLLGAATARHRDLGIDLTGIRHLDDARTRARHRIETLLGPDTTAAETAAGVQGHDHAIRIALGEPVSRRASAPPGGGLTTREQEIAGLVAEGLTSARIGARLRISARTVDTHIRNIGAKLGLANRAAIAAWASSTALRG</sequence>
<gene>
    <name evidence="2" type="ORF">Aca07nite_55680</name>
</gene>
<dbReference type="InterPro" id="IPR000792">
    <property type="entry name" value="Tscrpt_reg_LuxR_C"/>
</dbReference>
<dbReference type="Pfam" id="PF00196">
    <property type="entry name" value="GerE"/>
    <property type="match status" value="1"/>
</dbReference>
<proteinExistence type="predicted"/>
<evidence type="ECO:0000259" key="1">
    <source>
        <dbReference type="PROSITE" id="PS50043"/>
    </source>
</evidence>
<protein>
    <recommendedName>
        <fullName evidence="1">HTH luxR-type domain-containing protein</fullName>
    </recommendedName>
</protein>
<dbReference type="SUPFAM" id="SSF52540">
    <property type="entry name" value="P-loop containing nucleoside triphosphate hydrolases"/>
    <property type="match status" value="1"/>
</dbReference>
<dbReference type="Gene3D" id="3.40.50.300">
    <property type="entry name" value="P-loop containing nucleotide triphosphate hydrolases"/>
    <property type="match status" value="1"/>
</dbReference>
<dbReference type="PROSITE" id="PS00622">
    <property type="entry name" value="HTH_LUXR_1"/>
    <property type="match status" value="1"/>
</dbReference>
<dbReference type="PANTHER" id="PTHR47691:SF3">
    <property type="entry name" value="HTH-TYPE TRANSCRIPTIONAL REGULATOR RV0890C-RELATED"/>
    <property type="match status" value="1"/>
</dbReference>
<dbReference type="Gene3D" id="1.10.10.10">
    <property type="entry name" value="Winged helix-like DNA-binding domain superfamily/Winged helix DNA-binding domain"/>
    <property type="match status" value="1"/>
</dbReference>
<dbReference type="PANTHER" id="PTHR47691">
    <property type="entry name" value="REGULATOR-RELATED"/>
    <property type="match status" value="1"/>
</dbReference>
<dbReference type="CDD" id="cd06170">
    <property type="entry name" value="LuxR_C_like"/>
    <property type="match status" value="1"/>
</dbReference>
<dbReference type="SMART" id="SM00421">
    <property type="entry name" value="HTH_LUXR"/>
    <property type="match status" value="1"/>
</dbReference>
<comment type="caution">
    <text evidence="2">The sequence shown here is derived from an EMBL/GenBank/DDBJ whole genome shotgun (WGS) entry which is preliminary data.</text>
</comment>
<dbReference type="SUPFAM" id="SSF46894">
    <property type="entry name" value="C-terminal effector domain of the bipartite response regulators"/>
    <property type="match status" value="1"/>
</dbReference>
<dbReference type="RefSeq" id="WP_204298444.1">
    <property type="nucleotide sequence ID" value="NZ_BAAAGQ010000019.1"/>
</dbReference>
<accession>A0ABQ3WQ05</accession>
<dbReference type="InterPro" id="IPR016032">
    <property type="entry name" value="Sig_transdc_resp-reg_C-effctor"/>
</dbReference>
<reference evidence="2" key="1">
    <citation type="submission" date="2021-01" db="EMBL/GenBank/DDBJ databases">
        <title>Whole genome shotgun sequence of Actinoplanes capillaceus NBRC 16408.</title>
        <authorList>
            <person name="Komaki H."/>
            <person name="Tamura T."/>
        </authorList>
    </citation>
    <scope>NUCLEOTIDE SEQUENCE [LARGE SCALE GENOMIC DNA]</scope>
    <source>
        <strain evidence="2">NBRC 16408</strain>
    </source>
</reference>
<name>A0ABQ3WQ05_9ACTN</name>
<organism evidence="2">
    <name type="scientific">Actinoplanes campanulatus</name>
    <dbReference type="NCBI Taxonomy" id="113559"/>
    <lineage>
        <taxon>Bacteria</taxon>
        <taxon>Bacillati</taxon>
        <taxon>Actinomycetota</taxon>
        <taxon>Actinomycetes</taxon>
        <taxon>Micromonosporales</taxon>
        <taxon>Micromonosporaceae</taxon>
        <taxon>Actinoplanes</taxon>
    </lineage>
</organism>
<dbReference type="PRINTS" id="PR00038">
    <property type="entry name" value="HTHLUXR"/>
</dbReference>
<dbReference type="InterPro" id="IPR027417">
    <property type="entry name" value="P-loop_NTPase"/>
</dbReference>
<dbReference type="EMBL" id="BOMF01000104">
    <property type="protein sequence ID" value="GID48293.1"/>
    <property type="molecule type" value="Genomic_DNA"/>
</dbReference>
<evidence type="ECO:0000313" key="2">
    <source>
        <dbReference type="EMBL" id="GID48293.1"/>
    </source>
</evidence>